<dbReference type="EMBL" id="JAOYFB010000039">
    <property type="protein sequence ID" value="KAK4029833.1"/>
    <property type="molecule type" value="Genomic_DNA"/>
</dbReference>
<proteinExistence type="predicted"/>
<evidence type="ECO:0000313" key="1">
    <source>
        <dbReference type="EMBL" id="KAK4029833.1"/>
    </source>
</evidence>
<dbReference type="InterPro" id="IPR016024">
    <property type="entry name" value="ARM-type_fold"/>
</dbReference>
<protein>
    <submittedName>
        <fullName evidence="1">Uncharacterized protein</fullName>
    </submittedName>
</protein>
<dbReference type="SUPFAM" id="SSF48371">
    <property type="entry name" value="ARM repeat"/>
    <property type="match status" value="1"/>
</dbReference>
<dbReference type="Gene3D" id="2.40.50.140">
    <property type="entry name" value="Nucleic acid-binding proteins"/>
    <property type="match status" value="1"/>
</dbReference>
<evidence type="ECO:0000313" key="2">
    <source>
        <dbReference type="Proteomes" id="UP001234178"/>
    </source>
</evidence>
<dbReference type="Proteomes" id="UP001234178">
    <property type="component" value="Unassembled WGS sequence"/>
</dbReference>
<organism evidence="1 2">
    <name type="scientific">Daphnia magna</name>
    <dbReference type="NCBI Taxonomy" id="35525"/>
    <lineage>
        <taxon>Eukaryota</taxon>
        <taxon>Metazoa</taxon>
        <taxon>Ecdysozoa</taxon>
        <taxon>Arthropoda</taxon>
        <taxon>Crustacea</taxon>
        <taxon>Branchiopoda</taxon>
        <taxon>Diplostraca</taxon>
        <taxon>Cladocera</taxon>
        <taxon>Anomopoda</taxon>
        <taxon>Daphniidae</taxon>
        <taxon>Daphnia</taxon>
    </lineage>
</organism>
<dbReference type="InterPro" id="IPR000225">
    <property type="entry name" value="Armadillo"/>
</dbReference>
<dbReference type="Pfam" id="PF00514">
    <property type="entry name" value="Arm"/>
    <property type="match status" value="1"/>
</dbReference>
<accession>A0ABR0AXH5</accession>
<keyword evidence="2" id="KW-1185">Reference proteome</keyword>
<dbReference type="Gene3D" id="1.25.10.10">
    <property type="entry name" value="Leucine-rich Repeat Variant"/>
    <property type="match status" value="1"/>
</dbReference>
<dbReference type="PANTHER" id="PTHR16356:SF1">
    <property type="entry name" value="TRANSMEMBRANE AND COILED-COIL DOMAIN-CONTAINING PROTEIN 6"/>
    <property type="match status" value="1"/>
</dbReference>
<comment type="caution">
    <text evidence="1">The sequence shown here is derived from an EMBL/GenBank/DDBJ whole genome shotgun (WGS) entry which is preliminary data.</text>
</comment>
<gene>
    <name evidence="1" type="ORF">OUZ56_022792</name>
</gene>
<dbReference type="InterPro" id="IPR012340">
    <property type="entry name" value="NA-bd_OB-fold"/>
</dbReference>
<reference evidence="1 2" key="1">
    <citation type="journal article" date="2023" name="Nucleic Acids Res.">
        <title>The hologenome of Daphnia magna reveals possible DNA methylation and microbiome-mediated evolution of the host genome.</title>
        <authorList>
            <person name="Chaturvedi A."/>
            <person name="Li X."/>
            <person name="Dhandapani V."/>
            <person name="Marshall H."/>
            <person name="Kissane S."/>
            <person name="Cuenca-Cambronero M."/>
            <person name="Asole G."/>
            <person name="Calvet F."/>
            <person name="Ruiz-Romero M."/>
            <person name="Marangio P."/>
            <person name="Guigo R."/>
            <person name="Rago D."/>
            <person name="Mirbahai L."/>
            <person name="Eastwood N."/>
            <person name="Colbourne J.K."/>
            <person name="Zhou J."/>
            <person name="Mallon E."/>
            <person name="Orsini L."/>
        </authorList>
    </citation>
    <scope>NUCLEOTIDE SEQUENCE [LARGE SCALE GENOMIC DNA]</scope>
    <source>
        <strain evidence="1">LRV0_1</strain>
    </source>
</reference>
<name>A0ABR0AXH5_9CRUS</name>
<sequence>MDDKFEGREFWDRSESETKFKSQQSSSPAAHHLKLWIGTIKSLKQNGSDNKTAIFGQQIIAYVDVLGTVIDKLSYGKADIYVLDDGSGVISCHVAKNTAELERIEEIRASFQNDSSIMLICNQEDDGLENLLTILEKEKSENAIGDTLHVQGKLSFYKEEWKIFANTTRAVEFEEENHRSGTVKSIRDDNRLEFGRIRRDKRFQVTTIQRSGLEQLQPRTYSPSSLHSMATTLRKKKDVNREFLAELSQALMEKEQNAIIFCSIDGSVQGLCTFLTGGDSGLQLEAAYCIANAAAWEDENKTVSQLSSAAGAYLITLLGCGNSSLQEACCWALGNMLPQGKNILCSQGFVDKVLTLIDSPYENVRTSAVQCLVQFVSTSSSLDSDLIKISTQIEKLYHSNDLDVESLCWLNYLLSFFPCCDTTILVSSVIFWSLCQLRQQLSQEKKVSILVPIIRFLGNVTAASNDYVVILLNENDFVSIILKLLNSSYEPICKETLLLVANIVNNPSSTVRLVLANVKFKETLEKSVCNVLALF</sequence>
<dbReference type="InterPro" id="IPR011989">
    <property type="entry name" value="ARM-like"/>
</dbReference>
<dbReference type="PANTHER" id="PTHR16356">
    <property type="entry name" value="TRANSMEMBRANE AND COILED-COIL DOMAIN-CONTAINING PROTEIN 6 TMCO6"/>
    <property type="match status" value="1"/>
</dbReference>